<evidence type="ECO:0000256" key="1">
    <source>
        <dbReference type="ARBA" id="ARBA00004193"/>
    </source>
</evidence>
<sequence>MTAWFWTMSGKTLKCVVVGDGAVGKTCMLISYTTNKFPSEYVPTVFDNYAVTVMIGGDPMVLALFDTAGQEDYDRLRPLSYPQTDIFLLCFSVISPASYENVREKWYGELQHHCPNVPFLVVGTQIDLRDDPATVEKLAKQKQRPISFQSGEKLARDLGACKYVECSALTQKGLKNVFDEAILAALQPNNKKPKPRCDVL</sequence>
<comment type="similarity">
    <text evidence="2">Belongs to the small GTPase superfamily. Rho family. CDC42 subfamily.</text>
</comment>
<keyword evidence="6" id="KW-0342">GTP-binding</keyword>
<evidence type="ECO:0000256" key="5">
    <source>
        <dbReference type="ARBA" id="ARBA00022741"/>
    </source>
</evidence>
<dbReference type="SMART" id="SM00173">
    <property type="entry name" value="RAS"/>
    <property type="match status" value="1"/>
</dbReference>
<dbReference type="PANTHER" id="PTHR24072">
    <property type="entry name" value="RHO FAMILY GTPASE"/>
    <property type="match status" value="1"/>
</dbReference>
<protein>
    <submittedName>
        <fullName evidence="13">Cell division control protein 42 homolog</fullName>
    </submittedName>
</protein>
<keyword evidence="10" id="KW-0131">Cell cycle</keyword>
<dbReference type="STRING" id="70667.A0A183TC74"/>
<dbReference type="EMBL" id="UYSU01038630">
    <property type="protein sequence ID" value="VDM00458.1"/>
    <property type="molecule type" value="Genomic_DNA"/>
</dbReference>
<dbReference type="WBParaSite" id="SSLN_0001461001-mRNA-1">
    <property type="protein sequence ID" value="SSLN_0001461001-mRNA-1"/>
    <property type="gene ID" value="SSLN_0001461001"/>
</dbReference>
<dbReference type="Gene3D" id="3.40.50.300">
    <property type="entry name" value="P-loop containing nucleotide triphosphate hydrolases"/>
    <property type="match status" value="1"/>
</dbReference>
<dbReference type="GO" id="GO:0005886">
    <property type="term" value="C:plasma membrane"/>
    <property type="evidence" value="ECO:0007669"/>
    <property type="project" value="UniProtKB-SubCell"/>
</dbReference>
<dbReference type="GO" id="GO:0007264">
    <property type="term" value="P:small GTPase-mediated signal transduction"/>
    <property type="evidence" value="ECO:0007669"/>
    <property type="project" value="InterPro"/>
</dbReference>
<dbReference type="OrthoDB" id="8830751at2759"/>
<dbReference type="InterPro" id="IPR027417">
    <property type="entry name" value="P-loop_NTPase"/>
</dbReference>
<organism evidence="13">
    <name type="scientific">Schistocephalus solidus</name>
    <name type="common">Tapeworm</name>
    <dbReference type="NCBI Taxonomy" id="70667"/>
    <lineage>
        <taxon>Eukaryota</taxon>
        <taxon>Metazoa</taxon>
        <taxon>Spiralia</taxon>
        <taxon>Lophotrochozoa</taxon>
        <taxon>Platyhelminthes</taxon>
        <taxon>Cestoda</taxon>
        <taxon>Eucestoda</taxon>
        <taxon>Diphyllobothriidea</taxon>
        <taxon>Diphyllobothriidae</taxon>
        <taxon>Schistocephalus</taxon>
    </lineage>
</organism>
<dbReference type="SMART" id="SM00175">
    <property type="entry name" value="RAB"/>
    <property type="match status" value="1"/>
</dbReference>
<dbReference type="InterPro" id="IPR003578">
    <property type="entry name" value="Small_GTPase_Rho"/>
</dbReference>
<dbReference type="SMART" id="SM00176">
    <property type="entry name" value="RAN"/>
    <property type="match status" value="1"/>
</dbReference>
<dbReference type="AlphaFoldDB" id="A0A183TC74"/>
<keyword evidence="12" id="KW-1185">Reference proteome</keyword>
<keyword evidence="8" id="KW-0449">Lipoprotein</keyword>
<dbReference type="InterPro" id="IPR037874">
    <property type="entry name" value="Cdc42"/>
</dbReference>
<keyword evidence="3" id="KW-1003">Cell membrane</keyword>
<dbReference type="GO" id="GO:0009653">
    <property type="term" value="P:anatomical structure morphogenesis"/>
    <property type="evidence" value="ECO:0007669"/>
    <property type="project" value="UniProtKB-ARBA"/>
</dbReference>
<keyword evidence="4" id="KW-0488">Methylation</keyword>
<evidence type="ECO:0000313" key="11">
    <source>
        <dbReference type="EMBL" id="VDM00458.1"/>
    </source>
</evidence>
<dbReference type="GO" id="GO:0005525">
    <property type="term" value="F:GTP binding"/>
    <property type="evidence" value="ECO:0007669"/>
    <property type="project" value="UniProtKB-KW"/>
</dbReference>
<evidence type="ECO:0000256" key="10">
    <source>
        <dbReference type="ARBA" id="ARBA00023306"/>
    </source>
</evidence>
<evidence type="ECO:0000256" key="3">
    <source>
        <dbReference type="ARBA" id="ARBA00022475"/>
    </source>
</evidence>
<evidence type="ECO:0000256" key="9">
    <source>
        <dbReference type="ARBA" id="ARBA00023289"/>
    </source>
</evidence>
<dbReference type="SUPFAM" id="SSF52540">
    <property type="entry name" value="P-loop containing nucleoside triphosphate hydrolases"/>
    <property type="match status" value="1"/>
</dbReference>
<dbReference type="GO" id="GO:0003924">
    <property type="term" value="F:GTPase activity"/>
    <property type="evidence" value="ECO:0007669"/>
    <property type="project" value="InterPro"/>
</dbReference>
<name>A0A183TC74_SCHSO</name>
<keyword evidence="7" id="KW-0472">Membrane</keyword>
<keyword evidence="9" id="KW-0636">Prenylation</keyword>
<dbReference type="SMART" id="SM00174">
    <property type="entry name" value="RHO"/>
    <property type="match status" value="1"/>
</dbReference>
<dbReference type="CDD" id="cd01874">
    <property type="entry name" value="Cdc42"/>
    <property type="match status" value="1"/>
</dbReference>
<evidence type="ECO:0000313" key="12">
    <source>
        <dbReference type="Proteomes" id="UP000275846"/>
    </source>
</evidence>
<dbReference type="FunFam" id="3.40.50.300:FF:000236">
    <property type="entry name" value="Cell division control protein 42"/>
    <property type="match status" value="1"/>
</dbReference>
<dbReference type="NCBIfam" id="TIGR00231">
    <property type="entry name" value="small_GTP"/>
    <property type="match status" value="1"/>
</dbReference>
<dbReference type="PRINTS" id="PR00449">
    <property type="entry name" value="RASTRNSFRMNG"/>
</dbReference>
<dbReference type="PROSITE" id="PS51420">
    <property type="entry name" value="RHO"/>
    <property type="match status" value="1"/>
</dbReference>
<dbReference type="PROSITE" id="PS51421">
    <property type="entry name" value="RAS"/>
    <property type="match status" value="1"/>
</dbReference>
<dbReference type="PROSITE" id="PS51419">
    <property type="entry name" value="RAB"/>
    <property type="match status" value="1"/>
</dbReference>
<evidence type="ECO:0000256" key="4">
    <source>
        <dbReference type="ARBA" id="ARBA00022481"/>
    </source>
</evidence>
<reference evidence="13" key="1">
    <citation type="submission" date="2016-06" db="UniProtKB">
        <authorList>
            <consortium name="WormBaseParasite"/>
        </authorList>
    </citation>
    <scope>IDENTIFICATION</scope>
</reference>
<reference evidence="11 12" key="2">
    <citation type="submission" date="2018-11" db="EMBL/GenBank/DDBJ databases">
        <authorList>
            <consortium name="Pathogen Informatics"/>
        </authorList>
    </citation>
    <scope>NUCLEOTIDE SEQUENCE [LARGE SCALE GENOMIC DNA]</scope>
    <source>
        <strain evidence="11 12">NST_G2</strain>
    </source>
</reference>
<keyword evidence="5" id="KW-0547">Nucleotide-binding</keyword>
<dbReference type="InterPro" id="IPR005225">
    <property type="entry name" value="Small_GTP-bd"/>
</dbReference>
<gene>
    <name evidence="11" type="ORF">SSLN_LOCUS14072</name>
</gene>
<dbReference type="GO" id="GO:0005938">
    <property type="term" value="C:cell cortex"/>
    <property type="evidence" value="ECO:0007669"/>
    <property type="project" value="UniProtKB-ARBA"/>
</dbReference>
<dbReference type="Proteomes" id="UP000275846">
    <property type="component" value="Unassembled WGS sequence"/>
</dbReference>
<dbReference type="GO" id="GO:0051286">
    <property type="term" value="C:cell tip"/>
    <property type="evidence" value="ECO:0007669"/>
    <property type="project" value="UniProtKB-ARBA"/>
</dbReference>
<evidence type="ECO:0000313" key="13">
    <source>
        <dbReference type="WBParaSite" id="SSLN_0001461001-mRNA-1"/>
    </source>
</evidence>
<evidence type="ECO:0000256" key="8">
    <source>
        <dbReference type="ARBA" id="ARBA00023288"/>
    </source>
</evidence>
<evidence type="ECO:0000256" key="7">
    <source>
        <dbReference type="ARBA" id="ARBA00023136"/>
    </source>
</evidence>
<evidence type="ECO:0000256" key="6">
    <source>
        <dbReference type="ARBA" id="ARBA00023134"/>
    </source>
</evidence>
<dbReference type="InterPro" id="IPR001806">
    <property type="entry name" value="Small_GTPase"/>
</dbReference>
<dbReference type="GO" id="GO:0051130">
    <property type="term" value="P:positive regulation of cellular component organization"/>
    <property type="evidence" value="ECO:0007669"/>
    <property type="project" value="UniProtKB-ARBA"/>
</dbReference>
<evidence type="ECO:0000256" key="2">
    <source>
        <dbReference type="ARBA" id="ARBA00008112"/>
    </source>
</evidence>
<dbReference type="Pfam" id="PF00071">
    <property type="entry name" value="Ras"/>
    <property type="match status" value="1"/>
</dbReference>
<accession>A0A183TC74</accession>
<comment type="subcellular location">
    <subcellularLocation>
        <location evidence="1">Cell membrane</location>
        <topology evidence="1">Lipid-anchor</topology>
    </subcellularLocation>
</comment>
<proteinExistence type="inferred from homology"/>